<dbReference type="SUPFAM" id="SSF51735">
    <property type="entry name" value="NAD(P)-binding Rossmann-fold domains"/>
    <property type="match status" value="1"/>
</dbReference>
<dbReference type="InterPro" id="IPR013708">
    <property type="entry name" value="Shikimate_DH-bd_N"/>
</dbReference>
<dbReference type="NCBIfam" id="TIGR00507">
    <property type="entry name" value="aroE"/>
    <property type="match status" value="1"/>
</dbReference>
<keyword evidence="13" id="KW-1185">Reference proteome</keyword>
<evidence type="ECO:0000313" key="12">
    <source>
        <dbReference type="EMBL" id="OLN23425.1"/>
    </source>
</evidence>
<dbReference type="PANTHER" id="PTHR21089:SF1">
    <property type="entry name" value="BIFUNCTIONAL 3-DEHYDROQUINATE DEHYDRATASE_SHIKIMATE DEHYDROGENASE, CHLOROPLASTIC"/>
    <property type="match status" value="1"/>
</dbReference>
<comment type="similarity">
    <text evidence="8">Belongs to the shikimate dehydrogenase family.</text>
</comment>
<dbReference type="CDD" id="cd01065">
    <property type="entry name" value="NAD_bind_Shikimate_DH"/>
    <property type="match status" value="1"/>
</dbReference>
<comment type="subunit">
    <text evidence="8">Homodimer.</text>
</comment>
<dbReference type="UniPathway" id="UPA00053">
    <property type="reaction ID" value="UER00087"/>
</dbReference>
<dbReference type="GO" id="GO:0008652">
    <property type="term" value="P:amino acid biosynthetic process"/>
    <property type="evidence" value="ECO:0007669"/>
    <property type="project" value="UniProtKB-KW"/>
</dbReference>
<feature type="binding site" evidence="8">
    <location>
        <begin position="15"/>
        <end position="17"/>
    </location>
    <ligand>
        <name>shikimate</name>
        <dbReference type="ChEBI" id="CHEBI:36208"/>
    </ligand>
</feature>
<evidence type="ECO:0000256" key="4">
    <source>
        <dbReference type="ARBA" id="ARBA00022857"/>
    </source>
</evidence>
<comment type="caution">
    <text evidence="8">Lacks conserved residue(s) required for the propagation of feature annotation.</text>
</comment>
<accession>A0A1Q8Q814</accession>
<dbReference type="InterPro" id="IPR046346">
    <property type="entry name" value="Aminoacid_DH-like_N_sf"/>
</dbReference>
<comment type="catalytic activity">
    <reaction evidence="7 8">
        <text>shikimate + NADP(+) = 3-dehydroshikimate + NADPH + H(+)</text>
        <dbReference type="Rhea" id="RHEA:17737"/>
        <dbReference type="ChEBI" id="CHEBI:15378"/>
        <dbReference type="ChEBI" id="CHEBI:16630"/>
        <dbReference type="ChEBI" id="CHEBI:36208"/>
        <dbReference type="ChEBI" id="CHEBI:57783"/>
        <dbReference type="ChEBI" id="CHEBI:58349"/>
        <dbReference type="EC" id="1.1.1.25"/>
    </reaction>
</comment>
<reference evidence="12 13" key="1">
    <citation type="submission" date="2016-12" db="EMBL/GenBank/DDBJ databases">
        <title>Domibacillus antri genome sequencing.</title>
        <authorList>
            <person name="Verma A."/>
            <person name="Krishnamurthi S."/>
        </authorList>
    </citation>
    <scope>NUCLEOTIDE SEQUENCE [LARGE SCALE GENOMIC DNA]</scope>
    <source>
        <strain evidence="12 13">XD80</strain>
    </source>
</reference>
<feature type="domain" description="SDH C-terminal" evidence="11">
    <location>
        <begin position="242"/>
        <end position="272"/>
    </location>
</feature>
<comment type="caution">
    <text evidence="12">The sequence shown here is derived from an EMBL/GenBank/DDBJ whole genome shotgun (WGS) entry which is preliminary data.</text>
</comment>
<dbReference type="InterPro" id="IPR006151">
    <property type="entry name" value="Shikm_DH/Glu-tRNA_Rdtase"/>
</dbReference>
<dbReference type="GO" id="GO:0009073">
    <property type="term" value="P:aromatic amino acid family biosynthetic process"/>
    <property type="evidence" value="ECO:0007669"/>
    <property type="project" value="UniProtKB-KW"/>
</dbReference>
<dbReference type="InterPro" id="IPR041121">
    <property type="entry name" value="SDH_C"/>
</dbReference>
<evidence type="ECO:0000256" key="6">
    <source>
        <dbReference type="ARBA" id="ARBA00023141"/>
    </source>
</evidence>
<evidence type="ECO:0000256" key="3">
    <source>
        <dbReference type="ARBA" id="ARBA00022605"/>
    </source>
</evidence>
<evidence type="ECO:0000256" key="8">
    <source>
        <dbReference type="HAMAP-Rule" id="MF_00222"/>
    </source>
</evidence>
<dbReference type="GO" id="GO:0005829">
    <property type="term" value="C:cytosol"/>
    <property type="evidence" value="ECO:0007669"/>
    <property type="project" value="TreeGrafter"/>
</dbReference>
<dbReference type="HAMAP" id="MF_00222">
    <property type="entry name" value="Shikimate_DH_AroE"/>
    <property type="match status" value="1"/>
</dbReference>
<feature type="active site" description="Proton acceptor" evidence="8">
    <location>
        <position position="66"/>
    </location>
</feature>
<dbReference type="EC" id="1.1.1.25" evidence="2 8"/>
<dbReference type="InterPro" id="IPR036291">
    <property type="entry name" value="NAD(P)-bd_dom_sf"/>
</dbReference>
<feature type="binding site" evidence="8">
    <location>
        <position position="221"/>
    </location>
    <ligand>
        <name>shikimate</name>
        <dbReference type="ChEBI" id="CHEBI:36208"/>
    </ligand>
</feature>
<comment type="pathway">
    <text evidence="1 8">Metabolic intermediate biosynthesis; chorismate biosynthesis; chorismate from D-erythrose 4-phosphate and phosphoenolpyruvate: step 4/7.</text>
</comment>
<dbReference type="Pfam" id="PF18317">
    <property type="entry name" value="SDH_C"/>
    <property type="match status" value="1"/>
</dbReference>
<name>A0A1Q8Q814_9BACI</name>
<evidence type="ECO:0000256" key="1">
    <source>
        <dbReference type="ARBA" id="ARBA00004871"/>
    </source>
</evidence>
<feature type="binding site" evidence="8">
    <location>
        <position position="102"/>
    </location>
    <ligand>
        <name>shikimate</name>
        <dbReference type="ChEBI" id="CHEBI:36208"/>
    </ligand>
</feature>
<feature type="binding site" evidence="8">
    <location>
        <position position="87"/>
    </location>
    <ligand>
        <name>shikimate</name>
        <dbReference type="ChEBI" id="CHEBI:36208"/>
    </ligand>
</feature>
<dbReference type="STRING" id="1714264.BTO30_05545"/>
<organism evidence="12 13">
    <name type="scientific">Domibacillus antri</name>
    <dbReference type="NCBI Taxonomy" id="1714264"/>
    <lineage>
        <taxon>Bacteria</taxon>
        <taxon>Bacillati</taxon>
        <taxon>Bacillota</taxon>
        <taxon>Bacilli</taxon>
        <taxon>Bacillales</taxon>
        <taxon>Bacillaceae</taxon>
        <taxon>Domibacillus</taxon>
    </lineage>
</organism>
<dbReference type="GO" id="GO:0050661">
    <property type="term" value="F:NADP binding"/>
    <property type="evidence" value="ECO:0007669"/>
    <property type="project" value="InterPro"/>
</dbReference>
<gene>
    <name evidence="8" type="primary">aroE</name>
    <name evidence="12" type="ORF">BTO30_05545</name>
</gene>
<feature type="domain" description="Shikimate dehydrogenase substrate binding N-terminal" evidence="10">
    <location>
        <begin position="7"/>
        <end position="89"/>
    </location>
</feature>
<evidence type="ECO:0000259" key="10">
    <source>
        <dbReference type="Pfam" id="PF08501"/>
    </source>
</evidence>
<dbReference type="GO" id="GO:0009423">
    <property type="term" value="P:chorismate biosynthetic process"/>
    <property type="evidence" value="ECO:0007669"/>
    <property type="project" value="UniProtKB-UniRule"/>
</dbReference>
<dbReference type="GO" id="GO:0019632">
    <property type="term" value="P:shikimate metabolic process"/>
    <property type="evidence" value="ECO:0007669"/>
    <property type="project" value="InterPro"/>
</dbReference>
<dbReference type="OrthoDB" id="9792692at2"/>
<dbReference type="Gene3D" id="3.40.50.720">
    <property type="entry name" value="NAD(P)-binding Rossmann-like Domain"/>
    <property type="match status" value="1"/>
</dbReference>
<feature type="binding site" evidence="8">
    <location>
        <begin position="127"/>
        <end position="131"/>
    </location>
    <ligand>
        <name>NADP(+)</name>
        <dbReference type="ChEBI" id="CHEBI:58349"/>
    </ligand>
</feature>
<dbReference type="NCBIfam" id="NF001319">
    <property type="entry name" value="PRK00258.3-3"/>
    <property type="match status" value="1"/>
</dbReference>
<feature type="binding site" evidence="8">
    <location>
        <position position="249"/>
    </location>
    <ligand>
        <name>shikimate</name>
        <dbReference type="ChEBI" id="CHEBI:36208"/>
    </ligand>
</feature>
<dbReference type="PANTHER" id="PTHR21089">
    <property type="entry name" value="SHIKIMATE DEHYDROGENASE"/>
    <property type="match status" value="1"/>
</dbReference>
<feature type="binding site" evidence="8">
    <location>
        <position position="62"/>
    </location>
    <ligand>
        <name>shikimate</name>
        <dbReference type="ChEBI" id="CHEBI:36208"/>
    </ligand>
</feature>
<dbReference type="InterPro" id="IPR011342">
    <property type="entry name" value="Shikimate_DH"/>
</dbReference>
<keyword evidence="6 8" id="KW-0057">Aromatic amino acid biosynthesis</keyword>
<dbReference type="Pfam" id="PF08501">
    <property type="entry name" value="Shikimate_dh_N"/>
    <property type="match status" value="1"/>
</dbReference>
<proteinExistence type="inferred from homology"/>
<feature type="domain" description="Quinate/shikimate 5-dehydrogenase/glutamyl-tRNA reductase" evidence="9">
    <location>
        <begin position="118"/>
        <end position="193"/>
    </location>
</feature>
<evidence type="ECO:0000256" key="5">
    <source>
        <dbReference type="ARBA" id="ARBA00023002"/>
    </source>
</evidence>
<dbReference type="EMBL" id="MSDU01000008">
    <property type="protein sequence ID" value="OLN23425.1"/>
    <property type="molecule type" value="Genomic_DNA"/>
</dbReference>
<dbReference type="InterPro" id="IPR022893">
    <property type="entry name" value="Shikimate_DH_fam"/>
</dbReference>
<evidence type="ECO:0000259" key="11">
    <source>
        <dbReference type="Pfam" id="PF18317"/>
    </source>
</evidence>
<protein>
    <recommendedName>
        <fullName evidence="2 8">Shikimate dehydrogenase (NADP(+))</fullName>
        <shortName evidence="8">SDH</shortName>
        <ecNumber evidence="2 8">1.1.1.25</ecNumber>
    </recommendedName>
</protein>
<evidence type="ECO:0000256" key="2">
    <source>
        <dbReference type="ARBA" id="ARBA00012962"/>
    </source>
</evidence>
<dbReference type="Gene3D" id="3.40.50.10860">
    <property type="entry name" value="Leucine Dehydrogenase, chain A, domain 1"/>
    <property type="match status" value="1"/>
</dbReference>
<feature type="binding site" evidence="8">
    <location>
        <position position="219"/>
    </location>
    <ligand>
        <name>NADP(+)</name>
        <dbReference type="ChEBI" id="CHEBI:58349"/>
    </ligand>
</feature>
<feature type="binding site" evidence="8">
    <location>
        <position position="242"/>
    </location>
    <ligand>
        <name>NADP(+)</name>
        <dbReference type="ChEBI" id="CHEBI:58349"/>
    </ligand>
</feature>
<dbReference type="Proteomes" id="UP000185568">
    <property type="component" value="Unassembled WGS sequence"/>
</dbReference>
<sequence>MKNLYGVIGDPIAHSMSPAMHNDAFLSLGMDAHYQPFLIKREDLPVAIPGMKAIGISGFNVTVPHKTAIMPLLDEVDPLASAIGAVNTVVHENGKLIGYNTDGAGFIRGLHEEYGQPILDKRILIIGAGGAARAIYFTLGQQGAEYVDIANRTLDNAEQLKARCPYPVETFIFTLEEAEEKLADYDVIIQTTSIGMSPKMEESPLQLHNIRPDAFLSDIIYNPAETAIMKEAKKRGANVQNGLRMFAYQGALAFEKWTGILADPDRMEKIVLDKLGGKTC</sequence>
<comment type="function">
    <text evidence="8">Involved in the biosynthesis of the chorismate, which leads to the biosynthesis of aromatic amino acids. Catalyzes the reversible NADPH linked reduction of 3-dehydroshikimate (DHSA) to yield shikimate (SA).</text>
</comment>
<dbReference type="SUPFAM" id="SSF53223">
    <property type="entry name" value="Aminoacid dehydrogenase-like, N-terminal domain"/>
    <property type="match status" value="1"/>
</dbReference>
<evidence type="ECO:0000313" key="13">
    <source>
        <dbReference type="Proteomes" id="UP000185568"/>
    </source>
</evidence>
<dbReference type="AlphaFoldDB" id="A0A1Q8Q814"/>
<evidence type="ECO:0000259" key="9">
    <source>
        <dbReference type="Pfam" id="PF01488"/>
    </source>
</evidence>
<dbReference type="Pfam" id="PF01488">
    <property type="entry name" value="Shikimate_DH"/>
    <property type="match status" value="1"/>
</dbReference>
<dbReference type="RefSeq" id="WP_075397716.1">
    <property type="nucleotide sequence ID" value="NZ_MSDU01000008.1"/>
</dbReference>
<dbReference type="GO" id="GO:0004764">
    <property type="term" value="F:shikimate 3-dehydrogenase (NADP+) activity"/>
    <property type="evidence" value="ECO:0007669"/>
    <property type="project" value="UniProtKB-UniRule"/>
</dbReference>
<evidence type="ECO:0000256" key="7">
    <source>
        <dbReference type="ARBA" id="ARBA00049442"/>
    </source>
</evidence>
<keyword evidence="4 8" id="KW-0521">NADP</keyword>
<keyword evidence="3 8" id="KW-0028">Amino-acid biosynthesis</keyword>
<keyword evidence="5 8" id="KW-0560">Oxidoreductase</keyword>